<dbReference type="PANTHER" id="PTHR35284">
    <property type="entry name" value="OUTER ENVELOPE PORE PROTEIN 24A, CHLOROPLASTIC-RELATED"/>
    <property type="match status" value="1"/>
</dbReference>
<dbReference type="GO" id="GO:0022843">
    <property type="term" value="F:voltage-gated monoatomic cation channel activity"/>
    <property type="evidence" value="ECO:0007669"/>
    <property type="project" value="InterPro"/>
</dbReference>
<comment type="subunit">
    <text evidence="4">Homooligomers form large rather nonselective pores in plastidial outer membranes.</text>
</comment>
<keyword evidence="7" id="KW-0150">Chloroplast</keyword>
<comment type="subcellular location">
    <subcellularLocation>
        <location evidence="2">Plastid</location>
        <location evidence="2">Chloroplast outer membrane</location>
        <topology evidence="2">Multi-pass membrane protein</topology>
    </subcellularLocation>
    <subcellularLocation>
        <location evidence="3">Plastid</location>
        <location evidence="3">Etioplast membrane</location>
        <topology evidence="3">Multi-pass membrane protein</topology>
    </subcellularLocation>
</comment>
<sequence length="211" mass="23825">MKTSLKGRYKNDESTAFITVAVNAGDVKLLASMSDANIIRGPRLNNLTFTIEKPGSFIIDYDVPNKDFRFQFMNSIRVGEKPLKLTYNHDHGGHRTVMDGALVLDPANKVSASYIFGTRNVKVKYSYVHGGDSTYEPCYDLGNNVWDFSVSKRLCDDVFKGTYQSWTRDFALEWSRNSKFNGKFKISATVNLAGESKVPKIFAESTWDLDM</sequence>
<keyword evidence="6" id="KW-1134">Transmembrane beta strand</keyword>
<reference evidence="14" key="1">
    <citation type="submission" date="2019-09" db="EMBL/GenBank/DDBJ databases">
        <title>Draft genome information of white flower Hibiscus syriacus.</title>
        <authorList>
            <person name="Kim Y.-M."/>
        </authorList>
    </citation>
    <scope>NUCLEOTIDE SEQUENCE [LARGE SCALE GENOMIC DNA]</scope>
    <source>
        <strain evidence="14">YM2019G1</strain>
    </source>
</reference>
<keyword evidence="5" id="KW-0813">Transport</keyword>
<dbReference type="GO" id="GO:0009707">
    <property type="term" value="C:chloroplast outer membrane"/>
    <property type="evidence" value="ECO:0007669"/>
    <property type="project" value="UniProtKB-SubCell"/>
</dbReference>
<dbReference type="PANTHER" id="PTHR35284:SF1">
    <property type="entry name" value="OUTER ENVELOPE PORE PROTEIN 24A, CHLOROPLASTIC-RELATED"/>
    <property type="match status" value="1"/>
</dbReference>
<gene>
    <name evidence="14" type="ORF">F3Y22_tig00110198pilonHSYRG00324</name>
</gene>
<keyword evidence="10" id="KW-1002">Plastid outer membrane</keyword>
<evidence type="ECO:0000256" key="8">
    <source>
        <dbReference type="ARBA" id="ARBA00022640"/>
    </source>
</evidence>
<keyword evidence="13" id="KW-0472">Membrane</keyword>
<keyword evidence="12" id="KW-0626">Porin</keyword>
<evidence type="ECO:0000256" key="6">
    <source>
        <dbReference type="ARBA" id="ARBA00022452"/>
    </source>
</evidence>
<dbReference type="InterPro" id="IPR034626">
    <property type="entry name" value="OEP24"/>
</dbReference>
<evidence type="ECO:0000313" key="14">
    <source>
        <dbReference type="EMBL" id="KAE8714412.1"/>
    </source>
</evidence>
<evidence type="ECO:0000313" key="15">
    <source>
        <dbReference type="Proteomes" id="UP000436088"/>
    </source>
</evidence>
<keyword evidence="11" id="KW-0406">Ion transport</keyword>
<dbReference type="AlphaFoldDB" id="A0A6A3BHC0"/>
<dbReference type="Proteomes" id="UP000436088">
    <property type="component" value="Unassembled WGS sequence"/>
</dbReference>
<dbReference type="GO" id="GO:0034426">
    <property type="term" value="C:etioplast membrane"/>
    <property type="evidence" value="ECO:0007669"/>
    <property type="project" value="UniProtKB-SubCell"/>
</dbReference>
<comment type="caution">
    <text evidence="14">The sequence shown here is derived from an EMBL/GenBank/DDBJ whole genome shotgun (WGS) entry which is preliminary data.</text>
</comment>
<dbReference type="GO" id="GO:0046930">
    <property type="term" value="C:pore complex"/>
    <property type="evidence" value="ECO:0007669"/>
    <property type="project" value="UniProtKB-KW"/>
</dbReference>
<dbReference type="GO" id="GO:0015288">
    <property type="term" value="F:porin activity"/>
    <property type="evidence" value="ECO:0007669"/>
    <property type="project" value="UniProtKB-KW"/>
</dbReference>
<evidence type="ECO:0000256" key="7">
    <source>
        <dbReference type="ARBA" id="ARBA00022528"/>
    </source>
</evidence>
<protein>
    <submittedName>
        <fullName evidence="14">Outer envelope pore protein 24</fullName>
    </submittedName>
</protein>
<evidence type="ECO:0000256" key="12">
    <source>
        <dbReference type="ARBA" id="ARBA00023114"/>
    </source>
</evidence>
<evidence type="ECO:0000256" key="4">
    <source>
        <dbReference type="ARBA" id="ARBA00011593"/>
    </source>
</evidence>
<keyword evidence="15" id="KW-1185">Reference proteome</keyword>
<evidence type="ECO:0000256" key="11">
    <source>
        <dbReference type="ARBA" id="ARBA00023065"/>
    </source>
</evidence>
<evidence type="ECO:0000256" key="13">
    <source>
        <dbReference type="ARBA" id="ARBA00023136"/>
    </source>
</evidence>
<proteinExistence type="predicted"/>
<evidence type="ECO:0000256" key="10">
    <source>
        <dbReference type="ARBA" id="ARBA00022805"/>
    </source>
</evidence>
<comment type="function">
    <text evidence="1">High-conductance voltage-dependent solute channel with a slight selectivity for cations transporting triosephosphates, dicarboxylic acids, ATP, inorganic phosphate (Pi), sugars, and positively or negatively charged amino acids.</text>
</comment>
<dbReference type="GO" id="GO:0034765">
    <property type="term" value="P:regulation of monoatomic ion transmembrane transport"/>
    <property type="evidence" value="ECO:0007669"/>
    <property type="project" value="InterPro"/>
</dbReference>
<evidence type="ECO:0000256" key="1">
    <source>
        <dbReference type="ARBA" id="ARBA00002327"/>
    </source>
</evidence>
<evidence type="ECO:0000256" key="2">
    <source>
        <dbReference type="ARBA" id="ARBA00004396"/>
    </source>
</evidence>
<evidence type="ECO:0000256" key="5">
    <source>
        <dbReference type="ARBA" id="ARBA00022448"/>
    </source>
</evidence>
<organism evidence="14 15">
    <name type="scientific">Hibiscus syriacus</name>
    <name type="common">Rose of Sharon</name>
    <dbReference type="NCBI Taxonomy" id="106335"/>
    <lineage>
        <taxon>Eukaryota</taxon>
        <taxon>Viridiplantae</taxon>
        <taxon>Streptophyta</taxon>
        <taxon>Embryophyta</taxon>
        <taxon>Tracheophyta</taxon>
        <taxon>Spermatophyta</taxon>
        <taxon>Magnoliopsida</taxon>
        <taxon>eudicotyledons</taxon>
        <taxon>Gunneridae</taxon>
        <taxon>Pentapetalae</taxon>
        <taxon>rosids</taxon>
        <taxon>malvids</taxon>
        <taxon>Malvales</taxon>
        <taxon>Malvaceae</taxon>
        <taxon>Malvoideae</taxon>
        <taxon>Hibiscus</taxon>
    </lineage>
</organism>
<keyword evidence="9" id="KW-0812">Transmembrane</keyword>
<dbReference type="EMBL" id="VEPZ02000872">
    <property type="protein sequence ID" value="KAE8714412.1"/>
    <property type="molecule type" value="Genomic_DNA"/>
</dbReference>
<evidence type="ECO:0000256" key="9">
    <source>
        <dbReference type="ARBA" id="ARBA00022692"/>
    </source>
</evidence>
<name>A0A6A3BHC0_HIBSY</name>
<evidence type="ECO:0000256" key="3">
    <source>
        <dbReference type="ARBA" id="ARBA00004441"/>
    </source>
</evidence>
<accession>A0A6A3BHC0</accession>
<keyword evidence="8" id="KW-0934">Plastid</keyword>